<dbReference type="InterPro" id="IPR001054">
    <property type="entry name" value="A/G_cyclase"/>
</dbReference>
<feature type="domain" description="Guanylate cyclase" evidence="14">
    <location>
        <begin position="33"/>
        <end position="68"/>
    </location>
</feature>
<keyword evidence="5" id="KW-0812">Transmembrane</keyword>
<keyword evidence="9" id="KW-0460">Magnesium</keyword>
<comment type="catalytic activity">
    <reaction evidence="1">
        <text>ATP = 3',5'-cyclic AMP + diphosphate</text>
        <dbReference type="Rhea" id="RHEA:15389"/>
        <dbReference type="ChEBI" id="CHEBI:30616"/>
        <dbReference type="ChEBI" id="CHEBI:33019"/>
        <dbReference type="ChEBI" id="CHEBI:58165"/>
        <dbReference type="EC" id="4.6.1.1"/>
    </reaction>
</comment>
<evidence type="ECO:0000256" key="11">
    <source>
        <dbReference type="ARBA" id="ARBA00023136"/>
    </source>
</evidence>
<keyword evidence="8" id="KW-0067">ATP-binding</keyword>
<evidence type="ECO:0000256" key="9">
    <source>
        <dbReference type="ARBA" id="ARBA00022842"/>
    </source>
</evidence>
<keyword evidence="12" id="KW-0456">Lyase</keyword>
<evidence type="ECO:0000256" key="3">
    <source>
        <dbReference type="ARBA" id="ARBA00004141"/>
    </source>
</evidence>
<keyword evidence="6" id="KW-0479">Metal-binding</keyword>
<dbReference type="PROSITE" id="PS50125">
    <property type="entry name" value="GUANYLATE_CYCLASE_2"/>
    <property type="match status" value="1"/>
</dbReference>
<evidence type="ECO:0000256" key="10">
    <source>
        <dbReference type="ARBA" id="ARBA00022989"/>
    </source>
</evidence>
<accession>A0AAW0Q087</accession>
<evidence type="ECO:0000256" key="7">
    <source>
        <dbReference type="ARBA" id="ARBA00022741"/>
    </source>
</evidence>
<comment type="caution">
    <text evidence="15">The sequence shown here is derived from an EMBL/GenBank/DDBJ whole genome shotgun (WGS) entry which is preliminary data.</text>
</comment>
<comment type="cofactor">
    <cofactor evidence="2">
        <name>Mn(2+)</name>
        <dbReference type="ChEBI" id="CHEBI:29035"/>
    </cofactor>
</comment>
<dbReference type="Proteomes" id="UP001460270">
    <property type="component" value="Unassembled WGS sequence"/>
</dbReference>
<dbReference type="GO" id="GO:0006171">
    <property type="term" value="P:cAMP biosynthetic process"/>
    <property type="evidence" value="ECO:0007669"/>
    <property type="project" value="TreeGrafter"/>
</dbReference>
<evidence type="ECO:0000256" key="13">
    <source>
        <dbReference type="SAM" id="MobiDB-lite"/>
    </source>
</evidence>
<comment type="subcellular location">
    <subcellularLocation>
        <location evidence="3">Membrane</location>
        <topology evidence="3">Multi-pass membrane protein</topology>
    </subcellularLocation>
</comment>
<dbReference type="EC" id="4.6.1.1" evidence="4"/>
<keyword evidence="7" id="KW-0547">Nucleotide-binding</keyword>
<gene>
    <name evidence="15" type="ORF">WMY93_000201</name>
</gene>
<protein>
    <recommendedName>
        <fullName evidence="4">adenylate cyclase</fullName>
        <ecNumber evidence="4">4.6.1.1</ecNumber>
    </recommendedName>
</protein>
<dbReference type="GO" id="GO:0035556">
    <property type="term" value="P:intracellular signal transduction"/>
    <property type="evidence" value="ECO:0007669"/>
    <property type="project" value="InterPro"/>
</dbReference>
<evidence type="ECO:0000256" key="12">
    <source>
        <dbReference type="ARBA" id="ARBA00023239"/>
    </source>
</evidence>
<dbReference type="EMBL" id="JBBPFD010000001">
    <property type="protein sequence ID" value="KAK7944473.1"/>
    <property type="molecule type" value="Genomic_DNA"/>
</dbReference>
<name>A0AAW0Q087_9GOBI</name>
<evidence type="ECO:0000256" key="5">
    <source>
        <dbReference type="ARBA" id="ARBA00022692"/>
    </source>
</evidence>
<evidence type="ECO:0000259" key="14">
    <source>
        <dbReference type="PROSITE" id="PS50125"/>
    </source>
</evidence>
<dbReference type="PANTHER" id="PTHR45627">
    <property type="entry name" value="ADENYLATE CYCLASE TYPE 1"/>
    <property type="match status" value="1"/>
</dbReference>
<proteinExistence type="predicted"/>
<dbReference type="GO" id="GO:0046872">
    <property type="term" value="F:metal ion binding"/>
    <property type="evidence" value="ECO:0007669"/>
    <property type="project" value="UniProtKB-KW"/>
</dbReference>
<reference evidence="16" key="1">
    <citation type="submission" date="2024-04" db="EMBL/GenBank/DDBJ databases">
        <title>Salinicola lusitanus LLJ914,a marine bacterium isolated from the Okinawa Trough.</title>
        <authorList>
            <person name="Li J."/>
        </authorList>
    </citation>
    <scope>NUCLEOTIDE SEQUENCE [LARGE SCALE GENOMIC DNA]</scope>
</reference>
<evidence type="ECO:0000313" key="15">
    <source>
        <dbReference type="EMBL" id="KAK7944473.1"/>
    </source>
</evidence>
<evidence type="ECO:0000256" key="1">
    <source>
        <dbReference type="ARBA" id="ARBA00001593"/>
    </source>
</evidence>
<dbReference type="Pfam" id="PF00211">
    <property type="entry name" value="Guanylate_cyc"/>
    <property type="match status" value="1"/>
</dbReference>
<evidence type="ECO:0000256" key="8">
    <source>
        <dbReference type="ARBA" id="ARBA00022840"/>
    </source>
</evidence>
<dbReference type="PANTHER" id="PTHR45627:SF1">
    <property type="entry name" value="ADENYLATE CYCLASE TYPE 8"/>
    <property type="match status" value="1"/>
</dbReference>
<feature type="region of interest" description="Disordered" evidence="13">
    <location>
        <begin position="72"/>
        <end position="108"/>
    </location>
</feature>
<keyword evidence="10" id="KW-1133">Transmembrane helix</keyword>
<dbReference type="GO" id="GO:0007189">
    <property type="term" value="P:adenylate cyclase-activating G protein-coupled receptor signaling pathway"/>
    <property type="evidence" value="ECO:0007669"/>
    <property type="project" value="TreeGrafter"/>
</dbReference>
<dbReference type="InterPro" id="IPR029787">
    <property type="entry name" value="Nucleotide_cyclase"/>
</dbReference>
<keyword evidence="11" id="KW-0472">Membrane</keyword>
<evidence type="ECO:0000256" key="6">
    <source>
        <dbReference type="ARBA" id="ARBA00022723"/>
    </source>
</evidence>
<organism evidence="15 16">
    <name type="scientific">Mugilogobius chulae</name>
    <name type="common">yellowstripe goby</name>
    <dbReference type="NCBI Taxonomy" id="88201"/>
    <lineage>
        <taxon>Eukaryota</taxon>
        <taxon>Metazoa</taxon>
        <taxon>Chordata</taxon>
        <taxon>Craniata</taxon>
        <taxon>Vertebrata</taxon>
        <taxon>Euteleostomi</taxon>
        <taxon>Actinopterygii</taxon>
        <taxon>Neopterygii</taxon>
        <taxon>Teleostei</taxon>
        <taxon>Neoteleostei</taxon>
        <taxon>Acanthomorphata</taxon>
        <taxon>Gobiaria</taxon>
        <taxon>Gobiiformes</taxon>
        <taxon>Gobioidei</taxon>
        <taxon>Gobiidae</taxon>
        <taxon>Gobionellinae</taxon>
        <taxon>Mugilogobius</taxon>
    </lineage>
</organism>
<dbReference type="GO" id="GO:0005886">
    <property type="term" value="C:plasma membrane"/>
    <property type="evidence" value="ECO:0007669"/>
    <property type="project" value="TreeGrafter"/>
</dbReference>
<dbReference type="Gene3D" id="3.30.70.1230">
    <property type="entry name" value="Nucleotide cyclase"/>
    <property type="match status" value="1"/>
</dbReference>
<evidence type="ECO:0000256" key="4">
    <source>
        <dbReference type="ARBA" id="ARBA00012201"/>
    </source>
</evidence>
<feature type="compositionally biased region" description="Basic and acidic residues" evidence="13">
    <location>
        <begin position="97"/>
        <end position="108"/>
    </location>
</feature>
<sequence length="108" mass="11965">MFHVLLSCTNWPGRQLQTECELFSVRGPELDRRILFADVKGFTNLSTTLSAQELVRMLNELFARFDRLAHVSPTPGAGDEGRGLEPGQKYQGAGKDQGTRSRDEGARG</sequence>
<keyword evidence="16" id="KW-1185">Reference proteome</keyword>
<dbReference type="AlphaFoldDB" id="A0AAW0Q087"/>
<evidence type="ECO:0000313" key="16">
    <source>
        <dbReference type="Proteomes" id="UP001460270"/>
    </source>
</evidence>
<evidence type="ECO:0000256" key="2">
    <source>
        <dbReference type="ARBA" id="ARBA00001936"/>
    </source>
</evidence>
<dbReference type="GO" id="GO:0005524">
    <property type="term" value="F:ATP binding"/>
    <property type="evidence" value="ECO:0007669"/>
    <property type="project" value="UniProtKB-KW"/>
</dbReference>
<dbReference type="GO" id="GO:0004016">
    <property type="term" value="F:adenylate cyclase activity"/>
    <property type="evidence" value="ECO:0007669"/>
    <property type="project" value="UniProtKB-EC"/>
</dbReference>
<dbReference type="SUPFAM" id="SSF55073">
    <property type="entry name" value="Nucleotide cyclase"/>
    <property type="match status" value="1"/>
</dbReference>